<protein>
    <recommendedName>
        <fullName evidence="4">EF-hand domain-containing protein</fullName>
    </recommendedName>
</protein>
<keyword evidence="1" id="KW-0677">Repeat</keyword>
<keyword evidence="6" id="KW-1185">Reference proteome</keyword>
<comment type="caution">
    <text evidence="5">The sequence shown here is derived from an EMBL/GenBank/DDBJ whole genome shotgun (WGS) entry which is preliminary data.</text>
</comment>
<dbReference type="FunFam" id="1.10.238.10:FF:000003">
    <property type="entry name" value="Calmodulin A"/>
    <property type="match status" value="1"/>
</dbReference>
<dbReference type="SMART" id="SM00054">
    <property type="entry name" value="EFh"/>
    <property type="match status" value="3"/>
</dbReference>
<feature type="domain" description="EF-hand" evidence="4">
    <location>
        <begin position="25"/>
        <end position="65"/>
    </location>
</feature>
<dbReference type="Pfam" id="PF13499">
    <property type="entry name" value="EF-hand_7"/>
    <property type="match status" value="1"/>
</dbReference>
<name>A0AAD1XQA1_EUPCR</name>
<dbReference type="InterPro" id="IPR002048">
    <property type="entry name" value="EF_hand_dom"/>
</dbReference>
<dbReference type="InterPro" id="IPR050403">
    <property type="entry name" value="Myosin_RLC"/>
</dbReference>
<organism evidence="5 6">
    <name type="scientific">Euplotes crassus</name>
    <dbReference type="NCBI Taxonomy" id="5936"/>
    <lineage>
        <taxon>Eukaryota</taxon>
        <taxon>Sar</taxon>
        <taxon>Alveolata</taxon>
        <taxon>Ciliophora</taxon>
        <taxon>Intramacronucleata</taxon>
        <taxon>Spirotrichea</taxon>
        <taxon>Hypotrichia</taxon>
        <taxon>Euplotida</taxon>
        <taxon>Euplotidae</taxon>
        <taxon>Moneuplotes</taxon>
    </lineage>
</organism>
<dbReference type="GO" id="GO:0005509">
    <property type="term" value="F:calcium ion binding"/>
    <property type="evidence" value="ECO:0007669"/>
    <property type="project" value="InterPro"/>
</dbReference>
<evidence type="ECO:0000256" key="1">
    <source>
        <dbReference type="ARBA" id="ARBA00022737"/>
    </source>
</evidence>
<accession>A0AAD1XQA1</accession>
<gene>
    <name evidence="5" type="ORF">ECRASSUSDP1_LOCUS18236</name>
</gene>
<dbReference type="EMBL" id="CAMPGE010018444">
    <property type="protein sequence ID" value="CAI2376859.1"/>
    <property type="molecule type" value="Genomic_DNA"/>
</dbReference>
<dbReference type="Pfam" id="PF13202">
    <property type="entry name" value="EF-hand_5"/>
    <property type="match status" value="1"/>
</dbReference>
<dbReference type="Gene3D" id="1.10.238.10">
    <property type="entry name" value="EF-hand"/>
    <property type="match status" value="2"/>
</dbReference>
<feature type="region of interest" description="Disordered" evidence="3">
    <location>
        <begin position="1"/>
        <end position="22"/>
    </location>
</feature>
<feature type="domain" description="EF-hand" evidence="4">
    <location>
        <begin position="113"/>
        <end position="148"/>
    </location>
</feature>
<proteinExistence type="predicted"/>
<dbReference type="Pfam" id="PF13833">
    <property type="entry name" value="EF-hand_8"/>
    <property type="match status" value="1"/>
</dbReference>
<evidence type="ECO:0000313" key="5">
    <source>
        <dbReference type="EMBL" id="CAI2376859.1"/>
    </source>
</evidence>
<evidence type="ECO:0000256" key="3">
    <source>
        <dbReference type="SAM" id="MobiDB-lite"/>
    </source>
</evidence>
<dbReference type="Proteomes" id="UP001295684">
    <property type="component" value="Unassembled WGS sequence"/>
</dbReference>
<evidence type="ECO:0000313" key="6">
    <source>
        <dbReference type="Proteomes" id="UP001295684"/>
    </source>
</evidence>
<feature type="domain" description="EF-hand" evidence="4">
    <location>
        <begin position="76"/>
        <end position="111"/>
    </location>
</feature>
<dbReference type="InterPro" id="IPR018247">
    <property type="entry name" value="EF_Hand_1_Ca_BS"/>
</dbReference>
<dbReference type="InterPro" id="IPR011992">
    <property type="entry name" value="EF-hand-dom_pair"/>
</dbReference>
<dbReference type="PROSITE" id="PS50222">
    <property type="entry name" value="EF_HAND_2"/>
    <property type="match status" value="3"/>
</dbReference>
<evidence type="ECO:0000256" key="2">
    <source>
        <dbReference type="ARBA" id="ARBA00022837"/>
    </source>
</evidence>
<dbReference type="AlphaFoldDB" id="A0AAD1XQA1"/>
<evidence type="ECO:0000259" key="4">
    <source>
        <dbReference type="PROSITE" id="PS50222"/>
    </source>
</evidence>
<reference evidence="5" key="1">
    <citation type="submission" date="2023-07" db="EMBL/GenBank/DDBJ databases">
        <authorList>
            <consortium name="AG Swart"/>
            <person name="Singh M."/>
            <person name="Singh A."/>
            <person name="Seah K."/>
            <person name="Emmerich C."/>
        </authorList>
    </citation>
    <scope>NUCLEOTIDE SEQUENCE</scope>
    <source>
        <strain evidence="5">DP1</strain>
    </source>
</reference>
<dbReference type="PANTHER" id="PTHR23049">
    <property type="entry name" value="MYOSIN REGULATORY LIGHT CHAIN 2"/>
    <property type="match status" value="1"/>
</dbReference>
<keyword evidence="2" id="KW-0106">Calcium</keyword>
<sequence>MNISRQTSGDSRHSDTENNQELNPELEQEIREMFKIVDTDNDGQISIMLPSNEELGAFASQAGSSGFNLLVDMYHISKTDLKSYICMMDKDNDGQISIDEFLDGYKKKLAGIDYDEEIREAFKVFDTDGNNKISISEIKKILTRASPPIPEQEIALIIKEIDKYNDGNFHYQEFINTNSFS</sequence>
<dbReference type="PROSITE" id="PS00018">
    <property type="entry name" value="EF_HAND_1"/>
    <property type="match status" value="2"/>
</dbReference>
<dbReference type="SUPFAM" id="SSF47473">
    <property type="entry name" value="EF-hand"/>
    <property type="match status" value="1"/>
</dbReference>